<keyword evidence="2" id="KW-0413">Isomerase</keyword>
<dbReference type="PANTHER" id="PTHR21198">
    <property type="entry name" value="GLUTAMATE RACEMASE"/>
    <property type="match status" value="1"/>
</dbReference>
<evidence type="ECO:0000313" key="4">
    <source>
        <dbReference type="Proteomes" id="UP000192408"/>
    </source>
</evidence>
<evidence type="ECO:0000313" key="3">
    <source>
        <dbReference type="EMBL" id="SMB86728.1"/>
    </source>
</evidence>
<dbReference type="InterPro" id="IPR015942">
    <property type="entry name" value="Asp/Glu/hydantoin_racemase"/>
</dbReference>
<name>A0A1W1V065_9PAST</name>
<dbReference type="EMBL" id="FWWV01000024">
    <property type="protein sequence ID" value="SMB86728.1"/>
    <property type="molecule type" value="Genomic_DNA"/>
</dbReference>
<dbReference type="InterPro" id="IPR004380">
    <property type="entry name" value="Asp_race"/>
</dbReference>
<gene>
    <name evidence="3" type="ORF">SAMN05660772_00950</name>
</gene>
<dbReference type="Pfam" id="PF01177">
    <property type="entry name" value="Asp_Glu_race"/>
    <property type="match status" value="1"/>
</dbReference>
<dbReference type="Proteomes" id="UP000192408">
    <property type="component" value="Unassembled WGS sequence"/>
</dbReference>
<organism evidence="3 4">
    <name type="scientific">Pasteurella testudinis DSM 23072</name>
    <dbReference type="NCBI Taxonomy" id="1122938"/>
    <lineage>
        <taxon>Bacteria</taxon>
        <taxon>Pseudomonadati</taxon>
        <taxon>Pseudomonadota</taxon>
        <taxon>Gammaproteobacteria</taxon>
        <taxon>Pasteurellales</taxon>
        <taxon>Pasteurellaceae</taxon>
        <taxon>Pasteurella</taxon>
    </lineage>
</organism>
<comment type="similarity">
    <text evidence="1">Belongs to the aspartate/glutamate racemases family.</text>
</comment>
<dbReference type="GO" id="GO:0047661">
    <property type="term" value="F:amino-acid racemase activity"/>
    <property type="evidence" value="ECO:0007669"/>
    <property type="project" value="InterPro"/>
</dbReference>
<accession>A0A1W1V065</accession>
<evidence type="ECO:0000256" key="1">
    <source>
        <dbReference type="ARBA" id="ARBA00007847"/>
    </source>
</evidence>
<dbReference type="STRING" id="1122938.SAMN05660772_00950"/>
<protein>
    <submittedName>
        <fullName evidence="3">Aspartate racemase</fullName>
    </submittedName>
</protein>
<dbReference type="NCBIfam" id="TIGR00035">
    <property type="entry name" value="asp_race"/>
    <property type="match status" value="1"/>
</dbReference>
<dbReference type="Gene3D" id="3.40.50.1860">
    <property type="match status" value="2"/>
</dbReference>
<dbReference type="InterPro" id="IPR001920">
    <property type="entry name" value="Asp/Glu_race"/>
</dbReference>
<proteinExistence type="inferred from homology"/>
<dbReference type="SUPFAM" id="SSF53681">
    <property type="entry name" value="Aspartate/glutamate racemase"/>
    <property type="match status" value="2"/>
</dbReference>
<evidence type="ECO:0000256" key="2">
    <source>
        <dbReference type="ARBA" id="ARBA00023235"/>
    </source>
</evidence>
<dbReference type="RefSeq" id="WP_084257372.1">
    <property type="nucleotide sequence ID" value="NZ_FWWV01000024.1"/>
</dbReference>
<sequence>MQKIGIIGGMSPESTLLYYSQINRGVNQALGKNHSADLLLHSVDFETIVQLQKNNDWQQAGELLAQSAVMLEKMGAQALLLATNTMHKVADQIQAACQIPLLHIIDSTALAIQQAGLNKIALLGTRFTMSDGFYRDRIEKFSIELVTPNAEQQHEIHRIIFDELCLNQVNRTSRDYYLNVINDLKAQGAQGVILGCTEICLLINAENAPLPTFDSTALHTQAAVKFILRR</sequence>
<reference evidence="4" key="1">
    <citation type="submission" date="2017-04" db="EMBL/GenBank/DDBJ databases">
        <authorList>
            <person name="Varghese N."/>
            <person name="Submissions S."/>
        </authorList>
    </citation>
    <scope>NUCLEOTIDE SEQUENCE [LARGE SCALE GENOMIC DNA]</scope>
    <source>
        <strain evidence="4">DSM 23072</strain>
    </source>
</reference>
<keyword evidence="4" id="KW-1185">Reference proteome</keyword>
<dbReference type="PANTHER" id="PTHR21198:SF7">
    <property type="entry name" value="ASPARTATE-GLUTAMATE RACEMASE FAMILY"/>
    <property type="match status" value="1"/>
</dbReference>
<dbReference type="AlphaFoldDB" id="A0A1W1V065"/>